<accession>A0A6L2K6M8</accession>
<protein>
    <submittedName>
        <fullName evidence="1">Uncharacterized protein</fullName>
    </submittedName>
</protein>
<comment type="caution">
    <text evidence="1">The sequence shown here is derived from an EMBL/GenBank/DDBJ whole genome shotgun (WGS) entry which is preliminary data.</text>
</comment>
<proteinExistence type="predicted"/>
<dbReference type="AlphaFoldDB" id="A0A6L2K6M8"/>
<name>A0A6L2K6M8_TANCI</name>
<evidence type="ECO:0000313" key="1">
    <source>
        <dbReference type="EMBL" id="GEU44470.1"/>
    </source>
</evidence>
<reference evidence="1" key="1">
    <citation type="journal article" date="2019" name="Sci. Rep.">
        <title>Draft genome of Tanacetum cinerariifolium, the natural source of mosquito coil.</title>
        <authorList>
            <person name="Yamashiro T."/>
            <person name="Shiraishi A."/>
            <person name="Satake H."/>
            <person name="Nakayama K."/>
        </authorList>
    </citation>
    <scope>NUCLEOTIDE SEQUENCE</scope>
</reference>
<dbReference type="EMBL" id="BKCJ010001850">
    <property type="protein sequence ID" value="GEU44470.1"/>
    <property type="molecule type" value="Genomic_DNA"/>
</dbReference>
<organism evidence="1">
    <name type="scientific">Tanacetum cinerariifolium</name>
    <name type="common">Dalmatian daisy</name>
    <name type="synonym">Chrysanthemum cinerariifolium</name>
    <dbReference type="NCBI Taxonomy" id="118510"/>
    <lineage>
        <taxon>Eukaryota</taxon>
        <taxon>Viridiplantae</taxon>
        <taxon>Streptophyta</taxon>
        <taxon>Embryophyta</taxon>
        <taxon>Tracheophyta</taxon>
        <taxon>Spermatophyta</taxon>
        <taxon>Magnoliopsida</taxon>
        <taxon>eudicotyledons</taxon>
        <taxon>Gunneridae</taxon>
        <taxon>Pentapetalae</taxon>
        <taxon>asterids</taxon>
        <taxon>campanulids</taxon>
        <taxon>Asterales</taxon>
        <taxon>Asteraceae</taxon>
        <taxon>Asteroideae</taxon>
        <taxon>Anthemideae</taxon>
        <taxon>Anthemidinae</taxon>
        <taxon>Tanacetum</taxon>
    </lineage>
</organism>
<sequence>MIQPEPEGSTQGYPLVSVEVLRHDTKRVKVDPHGFEGYSNKKQANDKAIFIPSLFDNFFNAGHLKMEVKKLKERYFYNVEARRLRWRGHQILGEVQTSLEIFKSHDKSNLPDQKQCLEENASKIDESSTCNMKGWTKMKKHGVEFDPKKRNSALRREIAKDRTKARAYIPPLHFFEDNSREDSFYSDEDDLDELAALGAGLEATDVYKRARCSMHR</sequence>
<gene>
    <name evidence="1" type="ORF">Tci_016448</name>
</gene>